<reference evidence="2" key="1">
    <citation type="submission" date="2021-06" db="EMBL/GenBank/DDBJ databases">
        <title>Comparative genomics, transcriptomics and evolutionary studies reveal genomic signatures of adaptation to plant cell wall in hemibiotrophic fungi.</title>
        <authorList>
            <consortium name="DOE Joint Genome Institute"/>
            <person name="Baroncelli R."/>
            <person name="Diaz J.F."/>
            <person name="Benocci T."/>
            <person name="Peng M."/>
            <person name="Battaglia E."/>
            <person name="Haridas S."/>
            <person name="Andreopoulos W."/>
            <person name="Labutti K."/>
            <person name="Pangilinan J."/>
            <person name="Floch G.L."/>
            <person name="Makela M.R."/>
            <person name="Henrissat B."/>
            <person name="Grigoriev I.V."/>
            <person name="Crouch J.A."/>
            <person name="De Vries R.P."/>
            <person name="Sukno S.A."/>
            <person name="Thon M.R."/>
        </authorList>
    </citation>
    <scope>NUCLEOTIDE SEQUENCE</scope>
    <source>
        <strain evidence="2">CBS 125086</strain>
    </source>
</reference>
<gene>
    <name evidence="2" type="ORF">LY79DRAFT_573827</name>
</gene>
<sequence length="95" mass="10417">MAMGMGGDSFPFIVLVCFLSFMFLACFFRAAGGLIAIYGSQTLKCWSRTPLGMLKLTLAGNVEAGKKGIAEKTSSPNSRFYLKSFDSFIFHEIRA</sequence>
<organism evidence="2 3">
    <name type="scientific">Colletotrichum navitas</name>
    <dbReference type="NCBI Taxonomy" id="681940"/>
    <lineage>
        <taxon>Eukaryota</taxon>
        <taxon>Fungi</taxon>
        <taxon>Dikarya</taxon>
        <taxon>Ascomycota</taxon>
        <taxon>Pezizomycotina</taxon>
        <taxon>Sordariomycetes</taxon>
        <taxon>Hypocreomycetidae</taxon>
        <taxon>Glomerellales</taxon>
        <taxon>Glomerellaceae</taxon>
        <taxon>Colletotrichum</taxon>
        <taxon>Colletotrichum graminicola species complex</taxon>
    </lineage>
</organism>
<dbReference type="GeneID" id="85443756"/>
<comment type="caution">
    <text evidence="2">The sequence shown here is derived from an EMBL/GenBank/DDBJ whole genome shotgun (WGS) entry which is preliminary data.</text>
</comment>
<feature type="transmembrane region" description="Helical" evidence="1">
    <location>
        <begin position="12"/>
        <end position="38"/>
    </location>
</feature>
<keyword evidence="1" id="KW-0472">Membrane</keyword>
<evidence type="ECO:0000256" key="1">
    <source>
        <dbReference type="SAM" id="Phobius"/>
    </source>
</evidence>
<keyword evidence="1" id="KW-1133">Transmembrane helix</keyword>
<dbReference type="AlphaFoldDB" id="A0AAD8UX14"/>
<dbReference type="EMBL" id="JAHLJV010000228">
    <property type="protein sequence ID" value="KAK1563995.1"/>
    <property type="molecule type" value="Genomic_DNA"/>
</dbReference>
<dbReference type="Proteomes" id="UP001230504">
    <property type="component" value="Unassembled WGS sequence"/>
</dbReference>
<keyword evidence="3" id="KW-1185">Reference proteome</keyword>
<dbReference type="RefSeq" id="XP_060406873.1">
    <property type="nucleotide sequence ID" value="XM_060559516.1"/>
</dbReference>
<protein>
    <submittedName>
        <fullName evidence="2">Uncharacterized protein</fullName>
    </submittedName>
</protein>
<keyword evidence="1" id="KW-0812">Transmembrane</keyword>
<evidence type="ECO:0000313" key="2">
    <source>
        <dbReference type="EMBL" id="KAK1563995.1"/>
    </source>
</evidence>
<accession>A0AAD8UX14</accession>
<evidence type="ECO:0000313" key="3">
    <source>
        <dbReference type="Proteomes" id="UP001230504"/>
    </source>
</evidence>
<proteinExistence type="predicted"/>
<name>A0AAD8UX14_9PEZI</name>